<protein>
    <submittedName>
        <fullName evidence="2">Uncharacterized protein</fullName>
    </submittedName>
</protein>
<feature type="region of interest" description="Disordered" evidence="1">
    <location>
        <begin position="129"/>
        <end position="175"/>
    </location>
</feature>
<proteinExistence type="predicted"/>
<accession>A0A0G4HNL8</accession>
<reference evidence="2" key="1">
    <citation type="submission" date="2014-11" db="EMBL/GenBank/DDBJ databases">
        <authorList>
            <person name="Otto D Thomas"/>
            <person name="Naeem Raeece"/>
        </authorList>
    </citation>
    <scope>NUCLEOTIDE SEQUENCE</scope>
</reference>
<feature type="compositionally biased region" description="Basic and acidic residues" evidence="1">
    <location>
        <begin position="73"/>
        <end position="85"/>
    </location>
</feature>
<gene>
    <name evidence="2" type="ORF">Cvel_29538</name>
</gene>
<evidence type="ECO:0000313" key="2">
    <source>
        <dbReference type="EMBL" id="CEM45805.1"/>
    </source>
</evidence>
<feature type="compositionally biased region" description="Basic and acidic residues" evidence="1">
    <location>
        <begin position="146"/>
        <end position="165"/>
    </location>
</feature>
<organism evidence="2">
    <name type="scientific">Chromera velia CCMP2878</name>
    <dbReference type="NCBI Taxonomy" id="1169474"/>
    <lineage>
        <taxon>Eukaryota</taxon>
        <taxon>Sar</taxon>
        <taxon>Alveolata</taxon>
        <taxon>Colpodellida</taxon>
        <taxon>Chromeraceae</taxon>
        <taxon>Chromera</taxon>
    </lineage>
</organism>
<dbReference type="VEuPathDB" id="CryptoDB:Cvel_29538"/>
<dbReference type="AlphaFoldDB" id="A0A0G4HNL8"/>
<feature type="compositionally biased region" description="Gly residues" evidence="1">
    <location>
        <begin position="35"/>
        <end position="48"/>
    </location>
</feature>
<dbReference type="EMBL" id="CDMZ01003287">
    <property type="protein sequence ID" value="CEM45805.1"/>
    <property type="molecule type" value="Genomic_DNA"/>
</dbReference>
<name>A0A0G4HNL8_9ALVE</name>
<feature type="region of interest" description="Disordered" evidence="1">
    <location>
        <begin position="1"/>
        <end position="96"/>
    </location>
</feature>
<evidence type="ECO:0000256" key="1">
    <source>
        <dbReference type="SAM" id="MobiDB-lite"/>
    </source>
</evidence>
<feature type="compositionally biased region" description="Low complexity" evidence="1">
    <location>
        <begin position="10"/>
        <end position="20"/>
    </location>
</feature>
<sequence>MSQKKTQFNRGRASASARGSISEDEVQQHAQLDGIGAGKRGGRGGSGRGRANSQTAKRNSSTGSRGRRGGKGQGKDGQLREENHNPSESPIVPPPVSALDVHVSTFLEKVQQAPARLAAMPKIFEDADPVTENSEAVSCGRGGVQRGEKRGNADVDGHMKTEEGKTSAPGAISPT</sequence>